<keyword evidence="2" id="KW-1133">Transmembrane helix</keyword>
<evidence type="ECO:0000256" key="1">
    <source>
        <dbReference type="ARBA" id="ARBA00023157"/>
    </source>
</evidence>
<dbReference type="InterPro" id="IPR018154">
    <property type="entry name" value="TLV/ENV_coat_polyprotein"/>
</dbReference>
<dbReference type="Gene3D" id="1.10.287.210">
    <property type="match status" value="1"/>
</dbReference>
<feature type="non-terminal residue" evidence="3">
    <location>
        <position position="124"/>
    </location>
</feature>
<gene>
    <name evidence="3" type="primary">Ervv2_0</name>
    <name evidence="3" type="ORF">THIORB_R15733</name>
</gene>
<proteinExistence type="predicted"/>
<dbReference type="PANTHER" id="PTHR10424">
    <property type="entry name" value="VIRAL ENVELOPE PROTEIN"/>
    <property type="match status" value="1"/>
</dbReference>
<dbReference type="Proteomes" id="UP000565698">
    <property type="component" value="Unassembled WGS sequence"/>
</dbReference>
<feature type="transmembrane region" description="Helical" evidence="2">
    <location>
        <begin position="71"/>
        <end position="93"/>
    </location>
</feature>
<keyword evidence="4" id="KW-1185">Reference proteome</keyword>
<organism evidence="3 4">
    <name type="scientific">Thinocorus orbignyianus</name>
    <dbReference type="NCBI Taxonomy" id="161742"/>
    <lineage>
        <taxon>Eukaryota</taxon>
        <taxon>Metazoa</taxon>
        <taxon>Chordata</taxon>
        <taxon>Craniata</taxon>
        <taxon>Vertebrata</taxon>
        <taxon>Euteleostomi</taxon>
        <taxon>Archelosauria</taxon>
        <taxon>Archosauria</taxon>
        <taxon>Dinosauria</taxon>
        <taxon>Saurischia</taxon>
        <taxon>Theropoda</taxon>
        <taxon>Coelurosauria</taxon>
        <taxon>Aves</taxon>
        <taxon>Neognathae</taxon>
        <taxon>Neoaves</taxon>
        <taxon>Aequornithes</taxon>
        <taxon>Ciconiiformes</taxon>
        <taxon>Thinocoridae</taxon>
        <taxon>Thinocorus</taxon>
    </lineage>
</organism>
<sequence>TWKKGGLCAVINQSCCSYVNQDGRIERDLQNIVNKAQILHQVAQDDTSFGFVDLWEKLTSWLPNLAWLRQLFTLLIAIIVLGVLICILARCFIWYTKGTMDEYAQWKKHQLCEKTESGKYFKNH</sequence>
<reference evidence="3 4" key="1">
    <citation type="submission" date="2019-09" db="EMBL/GenBank/DDBJ databases">
        <title>Bird 10,000 Genomes (B10K) Project - Family phase.</title>
        <authorList>
            <person name="Zhang G."/>
        </authorList>
    </citation>
    <scope>NUCLEOTIDE SEQUENCE [LARGE SCALE GENOMIC DNA]</scope>
    <source>
        <strain evidence="3">B10K-DU-002-47</strain>
        <tissue evidence="3">Muscle</tissue>
    </source>
</reference>
<comment type="caution">
    <text evidence="3">The sequence shown here is derived from an EMBL/GenBank/DDBJ whole genome shotgun (WGS) entry which is preliminary data.</text>
</comment>
<keyword evidence="2" id="KW-0812">Transmembrane</keyword>
<accession>A0A7L1XPH7</accession>
<dbReference type="Pfam" id="PF00429">
    <property type="entry name" value="TLV_coat"/>
    <property type="match status" value="1"/>
</dbReference>
<dbReference type="OrthoDB" id="8949317at2759"/>
<protein>
    <submittedName>
        <fullName evidence="3">ERVV2 protein</fullName>
    </submittedName>
</protein>
<dbReference type="PANTHER" id="PTHR10424:SF73">
    <property type="entry name" value="ENDOGENOUS RETROVIRUS GROUP FC1 ENV POLYPROTEIN-RELATED"/>
    <property type="match status" value="1"/>
</dbReference>
<dbReference type="EMBL" id="VXBW01005890">
    <property type="protein sequence ID" value="NXP11630.1"/>
    <property type="molecule type" value="Genomic_DNA"/>
</dbReference>
<keyword evidence="1" id="KW-1015">Disulfide bond</keyword>
<feature type="non-terminal residue" evidence="3">
    <location>
        <position position="1"/>
    </location>
</feature>
<evidence type="ECO:0000313" key="3">
    <source>
        <dbReference type="EMBL" id="NXP11630.1"/>
    </source>
</evidence>
<evidence type="ECO:0000256" key="2">
    <source>
        <dbReference type="SAM" id="Phobius"/>
    </source>
</evidence>
<keyword evidence="2" id="KW-0472">Membrane</keyword>
<dbReference type="SUPFAM" id="SSF58069">
    <property type="entry name" value="Virus ectodomain"/>
    <property type="match status" value="1"/>
</dbReference>
<dbReference type="AlphaFoldDB" id="A0A7L1XPH7"/>
<name>A0A7L1XPH7_9AVES</name>
<evidence type="ECO:0000313" key="4">
    <source>
        <dbReference type="Proteomes" id="UP000565698"/>
    </source>
</evidence>